<dbReference type="AlphaFoldDB" id="A0A2P2GTM5"/>
<keyword evidence="2" id="KW-1185">Reference proteome</keyword>
<dbReference type="EMBL" id="LAQS01000006">
    <property type="protein sequence ID" value="KKZ74843.1"/>
    <property type="molecule type" value="Genomic_DNA"/>
</dbReference>
<proteinExistence type="predicted"/>
<dbReference type="Proteomes" id="UP000265325">
    <property type="component" value="Unassembled WGS sequence"/>
</dbReference>
<evidence type="ECO:0000313" key="1">
    <source>
        <dbReference type="EMBL" id="KKZ74843.1"/>
    </source>
</evidence>
<organism evidence="1 2">
    <name type="scientific">Streptomyces showdoensis</name>
    <dbReference type="NCBI Taxonomy" id="68268"/>
    <lineage>
        <taxon>Bacteria</taxon>
        <taxon>Bacillati</taxon>
        <taxon>Actinomycetota</taxon>
        <taxon>Actinomycetes</taxon>
        <taxon>Kitasatosporales</taxon>
        <taxon>Streptomycetaceae</taxon>
        <taxon>Streptomyces</taxon>
    </lineage>
</organism>
<comment type="caution">
    <text evidence="1">The sequence shown here is derived from an EMBL/GenBank/DDBJ whole genome shotgun (WGS) entry which is preliminary data.</text>
</comment>
<accession>A0A2P2GTM5</accession>
<reference evidence="1 2" key="1">
    <citation type="submission" date="2015-05" db="EMBL/GenBank/DDBJ databases">
        <title>Draft Genome assembly of Streptomyces showdoensis.</title>
        <authorList>
            <person name="Thapa K.K."/>
            <person name="Metsa-Ketela M."/>
        </authorList>
    </citation>
    <scope>NUCLEOTIDE SEQUENCE [LARGE SCALE GENOMIC DNA]</scope>
    <source>
        <strain evidence="1 2">ATCC 15227</strain>
    </source>
</reference>
<gene>
    <name evidence="1" type="ORF">VO63_05155</name>
</gene>
<sequence>MAGLEGAGGAGVGQATIQCPECGTSVPIAMRHLSTTSDTDKLMIVVEPDLTDVWAHHWVHESD</sequence>
<name>A0A2P2GTM5_STREW</name>
<evidence type="ECO:0000313" key="2">
    <source>
        <dbReference type="Proteomes" id="UP000265325"/>
    </source>
</evidence>
<protein>
    <submittedName>
        <fullName evidence="1">Uncharacterized protein</fullName>
    </submittedName>
</protein>